<evidence type="ECO:0000313" key="10">
    <source>
        <dbReference type="Proteomes" id="UP000076623"/>
    </source>
</evidence>
<keyword evidence="3" id="KW-0813">Transport</keyword>
<organism evidence="9 10">
    <name type="scientific">Fictibacillus phosphorivorans</name>
    <dbReference type="NCBI Taxonomy" id="1221500"/>
    <lineage>
        <taxon>Bacteria</taxon>
        <taxon>Bacillati</taxon>
        <taxon>Bacillota</taxon>
        <taxon>Bacilli</taxon>
        <taxon>Bacillales</taxon>
        <taxon>Fictibacillaceae</taxon>
        <taxon>Fictibacillus</taxon>
    </lineage>
</organism>
<feature type="transmembrane region" description="Helical" evidence="8">
    <location>
        <begin position="241"/>
        <end position="271"/>
    </location>
</feature>
<evidence type="ECO:0000256" key="3">
    <source>
        <dbReference type="ARBA" id="ARBA00022448"/>
    </source>
</evidence>
<dbReference type="InterPro" id="IPR037294">
    <property type="entry name" value="ABC_BtuC-like"/>
</dbReference>
<dbReference type="GO" id="GO:0033214">
    <property type="term" value="P:siderophore-iron import into cell"/>
    <property type="evidence" value="ECO:0007669"/>
    <property type="project" value="TreeGrafter"/>
</dbReference>
<feature type="transmembrane region" description="Helical" evidence="8">
    <location>
        <begin position="12"/>
        <end position="34"/>
    </location>
</feature>
<reference evidence="9 10" key="1">
    <citation type="submission" date="2016-04" db="EMBL/GenBank/DDBJ databases">
        <title>Complete genome sequence of Fictibacillus phosphorivorans G25-29, a strain toxic to nematodes.</title>
        <authorList>
            <person name="Zheng Z."/>
        </authorList>
    </citation>
    <scope>NUCLEOTIDE SEQUENCE [LARGE SCALE GENOMIC DNA]</scope>
    <source>
        <strain evidence="9 10">G25-29</strain>
    </source>
</reference>
<evidence type="ECO:0000256" key="2">
    <source>
        <dbReference type="ARBA" id="ARBA00007935"/>
    </source>
</evidence>
<feature type="transmembrane region" description="Helical" evidence="8">
    <location>
        <begin position="195"/>
        <end position="215"/>
    </location>
</feature>
<dbReference type="SUPFAM" id="SSF81345">
    <property type="entry name" value="ABC transporter involved in vitamin B12 uptake, BtuC"/>
    <property type="match status" value="1"/>
</dbReference>
<dbReference type="Proteomes" id="UP000076623">
    <property type="component" value="Chromosome"/>
</dbReference>
<feature type="transmembrane region" description="Helical" evidence="8">
    <location>
        <begin position="311"/>
        <end position="329"/>
    </location>
</feature>
<keyword evidence="4" id="KW-1003">Cell membrane</keyword>
<feature type="transmembrane region" description="Helical" evidence="8">
    <location>
        <begin position="122"/>
        <end position="141"/>
    </location>
</feature>
<feature type="transmembrane region" description="Helical" evidence="8">
    <location>
        <begin position="153"/>
        <end position="174"/>
    </location>
</feature>
<dbReference type="EMBL" id="CP015378">
    <property type="protein sequence ID" value="ANC76544.1"/>
    <property type="molecule type" value="Genomic_DNA"/>
</dbReference>
<dbReference type="AlphaFoldDB" id="A0A160IKI7"/>
<dbReference type="Gene3D" id="1.10.3470.10">
    <property type="entry name" value="ABC transporter involved in vitamin B12 uptake, BtuC"/>
    <property type="match status" value="1"/>
</dbReference>
<dbReference type="PANTHER" id="PTHR30472">
    <property type="entry name" value="FERRIC ENTEROBACTIN TRANSPORT SYSTEM PERMEASE PROTEIN"/>
    <property type="match status" value="1"/>
</dbReference>
<comment type="subcellular location">
    <subcellularLocation>
        <location evidence="1">Cell membrane</location>
        <topology evidence="1">Multi-pass membrane protein</topology>
    </subcellularLocation>
</comment>
<dbReference type="CDD" id="cd06550">
    <property type="entry name" value="TM_ABC_iron-siderophores_like"/>
    <property type="match status" value="1"/>
</dbReference>
<keyword evidence="7 8" id="KW-0472">Membrane</keyword>
<evidence type="ECO:0000256" key="5">
    <source>
        <dbReference type="ARBA" id="ARBA00022692"/>
    </source>
</evidence>
<gene>
    <name evidence="9" type="ORF">ABE65_006905</name>
</gene>
<evidence type="ECO:0000256" key="4">
    <source>
        <dbReference type="ARBA" id="ARBA00022475"/>
    </source>
</evidence>
<dbReference type="STRING" id="1221500.ABE65_006905"/>
<dbReference type="KEGG" id="fpn:ABE65_006905"/>
<dbReference type="Pfam" id="PF01032">
    <property type="entry name" value="FecCD"/>
    <property type="match status" value="1"/>
</dbReference>
<proteinExistence type="inferred from homology"/>
<evidence type="ECO:0000256" key="8">
    <source>
        <dbReference type="SAM" id="Phobius"/>
    </source>
</evidence>
<keyword evidence="6 8" id="KW-1133">Transmembrane helix</keyword>
<keyword evidence="10" id="KW-1185">Reference proteome</keyword>
<evidence type="ECO:0000256" key="6">
    <source>
        <dbReference type="ARBA" id="ARBA00022989"/>
    </source>
</evidence>
<feature type="transmembrane region" description="Helical" evidence="8">
    <location>
        <begin position="67"/>
        <end position="85"/>
    </location>
</feature>
<name>A0A160IKI7_9BACL</name>
<evidence type="ECO:0000256" key="7">
    <source>
        <dbReference type="ARBA" id="ARBA00023136"/>
    </source>
</evidence>
<evidence type="ECO:0000313" key="9">
    <source>
        <dbReference type="EMBL" id="ANC76544.1"/>
    </source>
</evidence>
<dbReference type="InterPro" id="IPR000522">
    <property type="entry name" value="ABC_transptr_permease_BtuC"/>
</dbReference>
<dbReference type="GO" id="GO:0022857">
    <property type="term" value="F:transmembrane transporter activity"/>
    <property type="evidence" value="ECO:0007669"/>
    <property type="project" value="InterPro"/>
</dbReference>
<feature type="transmembrane region" description="Helical" evidence="8">
    <location>
        <begin position="283"/>
        <end position="305"/>
    </location>
</feature>
<dbReference type="FunFam" id="1.10.3470.10:FF:000001">
    <property type="entry name" value="Vitamin B12 ABC transporter permease BtuC"/>
    <property type="match status" value="1"/>
</dbReference>
<protein>
    <submittedName>
        <fullName evidence="9">Iron ABC transporter</fullName>
    </submittedName>
</protein>
<evidence type="ECO:0000256" key="1">
    <source>
        <dbReference type="ARBA" id="ARBA00004651"/>
    </source>
</evidence>
<sequence>MNGILYGNKIKAAGLIVGLMVALIIMVLSVVLGYTNTSLKQAIEAYTAFNGSNEHLIIQLSRVPRSLVGMAVGISLGIAGVLMQALTRNPIASPDIFGVNAGAGFFIVFGVTFLGISSIQQFMWIGFLGAAVAAGLAYALGSAGQGGLTPVKLTLAGAVMAALFASLTQGMLVTNEKALDEVLFWLAGSVEGRKLSMLATVLPALVIAWFISLLLSRQLNAFALGEDVAISLGQKTVVFKLAAALMVIILAGGSVAIAGPISFIGIVVPHFARYLVGNDHRWIVPYSAIIGGIMLVMADIGARYIIMPEEAPVGVVTALIGTPFFIYIVRKGIFQK</sequence>
<dbReference type="PANTHER" id="PTHR30472:SF65">
    <property type="entry name" value="SIDEROPHORE TRANSPORT SYSTEM PERMEASE PROTEIN YFIZ-RELATED"/>
    <property type="match status" value="1"/>
</dbReference>
<accession>A0A160IKI7</accession>
<comment type="similarity">
    <text evidence="2">Belongs to the binding-protein-dependent transport system permease family. FecCD subfamily.</text>
</comment>
<keyword evidence="5 8" id="KW-0812">Transmembrane</keyword>
<feature type="transmembrane region" description="Helical" evidence="8">
    <location>
        <begin position="97"/>
        <end position="115"/>
    </location>
</feature>
<dbReference type="GO" id="GO:0005886">
    <property type="term" value="C:plasma membrane"/>
    <property type="evidence" value="ECO:0007669"/>
    <property type="project" value="UniProtKB-SubCell"/>
</dbReference>